<dbReference type="InterPro" id="IPR036866">
    <property type="entry name" value="RibonucZ/Hydroxyglut_hydro"/>
</dbReference>
<evidence type="ECO:0000256" key="2">
    <source>
        <dbReference type="ARBA" id="ARBA00004496"/>
    </source>
</evidence>
<dbReference type="FunCoup" id="A0A200QA16">
    <property type="interactions" value="2832"/>
</dbReference>
<dbReference type="OMA" id="AMKAVHC"/>
<gene>
    <name evidence="7" type="ORF">BVC80_1603g5</name>
</gene>
<evidence type="ECO:0000313" key="7">
    <source>
        <dbReference type="EMBL" id="OVA07305.1"/>
    </source>
</evidence>
<evidence type="ECO:0000256" key="3">
    <source>
        <dbReference type="ARBA" id="ARBA00006861"/>
    </source>
</evidence>
<protein>
    <submittedName>
        <fullName evidence="7">Beta-Casp domain</fullName>
    </submittedName>
</protein>
<accession>A0A200QA16</accession>
<keyword evidence="8" id="KW-1185">Reference proteome</keyword>
<dbReference type="Gene3D" id="3.60.15.10">
    <property type="entry name" value="Ribonuclease Z/Hydroxyacylglutathione hydrolase-like"/>
    <property type="match status" value="1"/>
</dbReference>
<dbReference type="InterPro" id="IPR027074">
    <property type="entry name" value="Integrator_9su"/>
</dbReference>
<proteinExistence type="inferred from homology"/>
<dbReference type="GO" id="GO:0034472">
    <property type="term" value="P:snRNA 3'-end processing"/>
    <property type="evidence" value="ECO:0007669"/>
    <property type="project" value="TreeGrafter"/>
</dbReference>
<dbReference type="SUPFAM" id="SSF56281">
    <property type="entry name" value="Metallo-hydrolase/oxidoreductase"/>
    <property type="match status" value="1"/>
</dbReference>
<name>A0A200QA16_MACCD</name>
<dbReference type="Gene3D" id="3.40.50.10890">
    <property type="match status" value="1"/>
</dbReference>
<evidence type="ECO:0000256" key="5">
    <source>
        <dbReference type="ARBA" id="ARBA00023242"/>
    </source>
</evidence>
<dbReference type="InParanoid" id="A0A200QA16"/>
<evidence type="ECO:0000313" key="8">
    <source>
        <dbReference type="Proteomes" id="UP000195402"/>
    </source>
</evidence>
<dbReference type="SMART" id="SM01027">
    <property type="entry name" value="Beta-Casp"/>
    <property type="match status" value="1"/>
</dbReference>
<evidence type="ECO:0000256" key="1">
    <source>
        <dbReference type="ARBA" id="ARBA00004123"/>
    </source>
</evidence>
<dbReference type="Pfam" id="PF10996">
    <property type="entry name" value="Beta-Casp"/>
    <property type="match status" value="1"/>
</dbReference>
<comment type="subcellular location">
    <subcellularLocation>
        <location evidence="2">Cytoplasm</location>
    </subcellularLocation>
    <subcellularLocation>
        <location evidence="1">Nucleus</location>
    </subcellularLocation>
</comment>
<comment type="similarity">
    <text evidence="3">Belongs to the metallo-beta-lactamase superfamily. RNA-metabolizing metallo-beta-lactamase-like family. INTS9 subfamily.</text>
</comment>
<dbReference type="EMBL" id="MVGT01002616">
    <property type="protein sequence ID" value="OVA07305.1"/>
    <property type="molecule type" value="Genomic_DNA"/>
</dbReference>
<feature type="domain" description="Beta-Casp" evidence="6">
    <location>
        <begin position="373"/>
        <end position="498"/>
    </location>
</feature>
<comment type="caution">
    <text evidence="7">The sequence shown here is derived from an EMBL/GenBank/DDBJ whole genome shotgun (WGS) entry which is preliminary data.</text>
</comment>
<dbReference type="Proteomes" id="UP000195402">
    <property type="component" value="Unassembled WGS sequence"/>
</dbReference>
<dbReference type="STRING" id="56857.A0A200QA16"/>
<keyword evidence="4" id="KW-0963">Cytoplasm</keyword>
<dbReference type="InterPro" id="IPR001279">
    <property type="entry name" value="Metallo-B-lactamas"/>
</dbReference>
<dbReference type="GO" id="GO:0032039">
    <property type="term" value="C:integrator complex"/>
    <property type="evidence" value="ECO:0007669"/>
    <property type="project" value="InterPro"/>
</dbReference>
<dbReference type="GO" id="GO:0005737">
    <property type="term" value="C:cytoplasm"/>
    <property type="evidence" value="ECO:0007669"/>
    <property type="project" value="UniProtKB-SubCell"/>
</dbReference>
<keyword evidence="5" id="KW-0539">Nucleus</keyword>
<dbReference type="AlphaFoldDB" id="A0A200QA16"/>
<dbReference type="PANTHER" id="PTHR46094:SF1">
    <property type="entry name" value="INTEGRATOR COMPLEX SUBUNIT 9"/>
    <property type="match status" value="1"/>
</dbReference>
<organism evidence="7 8">
    <name type="scientific">Macleaya cordata</name>
    <name type="common">Five-seeded plume-poppy</name>
    <name type="synonym">Bocconia cordata</name>
    <dbReference type="NCBI Taxonomy" id="56857"/>
    <lineage>
        <taxon>Eukaryota</taxon>
        <taxon>Viridiplantae</taxon>
        <taxon>Streptophyta</taxon>
        <taxon>Embryophyta</taxon>
        <taxon>Tracheophyta</taxon>
        <taxon>Spermatophyta</taxon>
        <taxon>Magnoliopsida</taxon>
        <taxon>Ranunculales</taxon>
        <taxon>Papaveraceae</taxon>
        <taxon>Papaveroideae</taxon>
        <taxon>Macleaya</taxon>
    </lineage>
</organism>
<dbReference type="Pfam" id="PF16661">
    <property type="entry name" value="Lactamase_B_6"/>
    <property type="match status" value="1"/>
</dbReference>
<evidence type="ECO:0000256" key="4">
    <source>
        <dbReference type="ARBA" id="ARBA00022490"/>
    </source>
</evidence>
<dbReference type="PANTHER" id="PTHR46094">
    <property type="entry name" value="INTEGRATOR COMPLEX SUBUNIT 9"/>
    <property type="match status" value="1"/>
</dbReference>
<dbReference type="OrthoDB" id="5600060at2759"/>
<sequence>MKLTCLSKGSGFHFPPCYIFTLCEFKILLDCPIDLSALTIFSPIPTGGSYQAADFHVSDISMEDSCISDSNEPKRRKIEKTLQASDLIHAEPWYKTVTNLSLWDISFIDFVLISSPMGMLGLPFLTRNNKFSAKIYATEATARLGKLMMEDLVSMQMEFKQYYGSQESDFPQWMRWDKLELLPVALRKIVMGEDGADLASWQPLYSAENVKDCLQKVQTLKYAEETCCNGTFMIKAFSSGLEIGTSNWTISCPRRSIVCLSSSIFESAHAMNFDYRSLQGNDVILFSDLSLLHGAIKDAYGNRSLPTSQAQPAYDFSALREGNNNEEEFIKSLVNADESLEEMDKLAFICSHAIDSIKAGGSVLVPFGRLGIVLQLLEQISLSLESSNLKVPIFIVSTVAEEMLAFTNVVPEWLCRQRQQKLYSGEALFGHVELIKSKNLHLFPAIHSPEFLMMWQEPCIVFCPHWSLRLGPVVHFLRRWSGDHNSLLVLEQGVDADLALLPFQPVAMKVFQCSFLSGIKVEKVQPLLKMLQPKLVLFPEDLRLQIPCPSTNSFSFLHYSLNKTMRVPRLRNDYEANLATDLAFQLEPRRTNQENMAIARLRGKLFVDNGRYVLVSAKDPIDTSERSILMHWGSPDPSLLLVALREKGIHGSIDRDRSVLEIYEPNKALIEFHSTHTVVSTDEKLLATLIFEAIGSVLDGI</sequence>
<dbReference type="InterPro" id="IPR022712">
    <property type="entry name" value="Beta_Casp"/>
</dbReference>
<evidence type="ECO:0000259" key="6">
    <source>
        <dbReference type="SMART" id="SM01027"/>
    </source>
</evidence>
<reference evidence="7 8" key="1">
    <citation type="journal article" date="2017" name="Mol. Plant">
        <title>The Genome of Medicinal Plant Macleaya cordata Provides New Insights into Benzylisoquinoline Alkaloids Metabolism.</title>
        <authorList>
            <person name="Liu X."/>
            <person name="Liu Y."/>
            <person name="Huang P."/>
            <person name="Ma Y."/>
            <person name="Qing Z."/>
            <person name="Tang Q."/>
            <person name="Cao H."/>
            <person name="Cheng P."/>
            <person name="Zheng Y."/>
            <person name="Yuan Z."/>
            <person name="Zhou Y."/>
            <person name="Liu J."/>
            <person name="Tang Z."/>
            <person name="Zhuo Y."/>
            <person name="Zhang Y."/>
            <person name="Yu L."/>
            <person name="Huang J."/>
            <person name="Yang P."/>
            <person name="Peng Q."/>
            <person name="Zhang J."/>
            <person name="Jiang W."/>
            <person name="Zhang Z."/>
            <person name="Lin K."/>
            <person name="Ro D.K."/>
            <person name="Chen X."/>
            <person name="Xiong X."/>
            <person name="Shang Y."/>
            <person name="Huang S."/>
            <person name="Zeng J."/>
        </authorList>
    </citation>
    <scope>NUCLEOTIDE SEQUENCE [LARGE SCALE GENOMIC DNA]</scope>
    <source>
        <strain evidence="8">cv. BLH2017</strain>
        <tissue evidence="7">Root</tissue>
    </source>
</reference>